<dbReference type="InterPro" id="IPR000387">
    <property type="entry name" value="Tyr_Pase_dom"/>
</dbReference>
<gene>
    <name evidence="3" type="ORF">ACE5LO_14105</name>
</gene>
<evidence type="ECO:0000313" key="4">
    <source>
        <dbReference type="Proteomes" id="UP001580430"/>
    </source>
</evidence>
<sequence>MSTKPSQPVLQQGPLVQAKYSENDQITLYWNTETNIEAAAIYHSAQPEFDEHLSTLLDIQIQPFGASFTRPVAHGRNYYHVKFTDSSVSTVTDRMIQTDGVINFRDMGGYITQDGRTVRWGALLRSADLHELSERDLHAAEMLGIDWICDLRSDFEVVDRPSPAIGKAVNTNIPFMAEANPEEMQRITGLDLKAGYKAMILNTEKCALILRELLAEGRDTSLFHCAAGKDRTGVVCAVILLTLGVPREAVIEDYELTNLAVGGLMQRFLQNRDQYIDIMPDLDGKIPEMMKAAFIEASLEAIDEVYGSFDRYLHEGLGITVEEVTALHNKYLV</sequence>
<dbReference type="Proteomes" id="UP001580430">
    <property type="component" value="Unassembled WGS sequence"/>
</dbReference>
<evidence type="ECO:0000259" key="2">
    <source>
        <dbReference type="PROSITE" id="PS50056"/>
    </source>
</evidence>
<dbReference type="PROSITE" id="PS50056">
    <property type="entry name" value="TYR_PHOSPHATASE_2"/>
    <property type="match status" value="1"/>
</dbReference>
<name>A0ABV5C1Y0_9BACL</name>
<dbReference type="Pfam" id="PF13350">
    <property type="entry name" value="Y_phosphatase3"/>
    <property type="match status" value="1"/>
</dbReference>
<keyword evidence="4" id="KW-1185">Reference proteome</keyword>
<dbReference type="InterPro" id="IPR026893">
    <property type="entry name" value="Tyr/Ser_Pase_IphP-type"/>
</dbReference>
<evidence type="ECO:0000313" key="3">
    <source>
        <dbReference type="EMBL" id="MFB5761528.1"/>
    </source>
</evidence>
<dbReference type="SUPFAM" id="SSF52799">
    <property type="entry name" value="(Phosphotyrosine protein) phosphatases II"/>
    <property type="match status" value="1"/>
</dbReference>
<dbReference type="Gene3D" id="3.90.190.10">
    <property type="entry name" value="Protein tyrosine phosphatase superfamily"/>
    <property type="match status" value="1"/>
</dbReference>
<feature type="domain" description="Tyrosine specific protein phosphatases" evidence="2">
    <location>
        <begin position="204"/>
        <end position="276"/>
    </location>
</feature>
<comment type="similarity">
    <text evidence="1">Belongs to the protein-tyrosine phosphatase family.</text>
</comment>
<reference evidence="3 4" key="1">
    <citation type="submission" date="2024-09" db="EMBL/GenBank/DDBJ databases">
        <title>Paenibacillus zeirhizospherea sp. nov., isolated from surface of the maize (Zea mays) roots in a horticulture field, Hungary.</title>
        <authorList>
            <person name="Marton D."/>
            <person name="Farkas M."/>
            <person name="Bedics A."/>
            <person name="Toth E."/>
            <person name="Tancsics A."/>
            <person name="Boka K."/>
            <person name="Marati G."/>
            <person name="Kriszt B."/>
            <person name="Cserhati M."/>
        </authorList>
    </citation>
    <scope>NUCLEOTIDE SEQUENCE [LARGE SCALE GENOMIC DNA]</scope>
    <source>
        <strain evidence="3 4">JCM 18446</strain>
    </source>
</reference>
<dbReference type="InterPro" id="IPR029021">
    <property type="entry name" value="Prot-tyrosine_phosphatase-like"/>
</dbReference>
<proteinExistence type="inferred from homology"/>
<evidence type="ECO:0000256" key="1">
    <source>
        <dbReference type="ARBA" id="ARBA00009580"/>
    </source>
</evidence>
<dbReference type="RefSeq" id="WP_375520664.1">
    <property type="nucleotide sequence ID" value="NZ_JBHIRY010000012.1"/>
</dbReference>
<dbReference type="EMBL" id="JBHIRY010000012">
    <property type="protein sequence ID" value="MFB5761528.1"/>
    <property type="molecule type" value="Genomic_DNA"/>
</dbReference>
<accession>A0ABV5C1Y0</accession>
<dbReference type="PANTHER" id="PTHR31126:SF1">
    <property type="entry name" value="TYROSINE SPECIFIC PROTEIN PHOSPHATASES DOMAIN-CONTAINING PROTEIN"/>
    <property type="match status" value="1"/>
</dbReference>
<comment type="caution">
    <text evidence="3">The sequence shown here is derived from an EMBL/GenBank/DDBJ whole genome shotgun (WGS) entry which is preliminary data.</text>
</comment>
<dbReference type="PROSITE" id="PS00383">
    <property type="entry name" value="TYR_PHOSPHATASE_1"/>
    <property type="match status" value="1"/>
</dbReference>
<dbReference type="InterPro" id="IPR016130">
    <property type="entry name" value="Tyr_Pase_AS"/>
</dbReference>
<protein>
    <submittedName>
        <fullName evidence="3">Tyrosine-protein phosphatase</fullName>
    </submittedName>
</protein>
<organism evidence="3 4">
    <name type="scientific">Paenibacillus medicaginis</name>
    <dbReference type="NCBI Taxonomy" id="1470560"/>
    <lineage>
        <taxon>Bacteria</taxon>
        <taxon>Bacillati</taxon>
        <taxon>Bacillota</taxon>
        <taxon>Bacilli</taxon>
        <taxon>Bacillales</taxon>
        <taxon>Paenibacillaceae</taxon>
        <taxon>Paenibacillus</taxon>
    </lineage>
</organism>
<dbReference type="PANTHER" id="PTHR31126">
    <property type="entry name" value="TYROSINE-PROTEIN PHOSPHATASE"/>
    <property type="match status" value="1"/>
</dbReference>